<sequence>MTDIQRDVQDAVDRLVASGAERGLQVHVRVHGEPVVDAVAGVADPASRREMTPATPVYGWSMGKALTATIVHILAERRLFGYDTPVAELWPEFAARGKGGVTLRHVLNHTAGVPGLPPGTTVEDVCDWDAICAGIADLEPWWEPGKEIGYHAYTFGHILGEVVRRATGKPISRVLREEITEPLDLDGELYFGMPESEQHRLAVLEDAVPPEQAAAAMADLPPDLPMFRAAPMELYPTAALGNRADVLAADIPAGGKMSARAMARVYAALLAGELVPLERVREATADPVSGTDQVFSVPSTLGLGYSIGFPGVEELAGSFGFGGAGGSYACADPGTGLAFAFTKNRLTDGFDAAVEIGGIVARHLAV</sequence>
<evidence type="ECO:0000259" key="1">
    <source>
        <dbReference type="Pfam" id="PF00144"/>
    </source>
</evidence>
<accession>A0ABW2CQ07</accession>
<dbReference type="InterPro" id="IPR052907">
    <property type="entry name" value="Beta-lactamase/esterase"/>
</dbReference>
<dbReference type="Pfam" id="PF00144">
    <property type="entry name" value="Beta-lactamase"/>
    <property type="match status" value="1"/>
</dbReference>
<dbReference type="InterPro" id="IPR012338">
    <property type="entry name" value="Beta-lactam/transpept-like"/>
</dbReference>
<dbReference type="InterPro" id="IPR001466">
    <property type="entry name" value="Beta-lactam-related"/>
</dbReference>
<evidence type="ECO:0000313" key="3">
    <source>
        <dbReference type="Proteomes" id="UP001596380"/>
    </source>
</evidence>
<name>A0ABW2CQ07_9ACTN</name>
<gene>
    <name evidence="2" type="ORF">ACFQKB_28475</name>
</gene>
<dbReference type="EMBL" id="JBHSXS010000021">
    <property type="protein sequence ID" value="MFC6883724.1"/>
    <property type="molecule type" value="Genomic_DNA"/>
</dbReference>
<dbReference type="PANTHER" id="PTHR43319">
    <property type="entry name" value="BETA-LACTAMASE-RELATED"/>
    <property type="match status" value="1"/>
</dbReference>
<dbReference type="Gene3D" id="3.40.710.10">
    <property type="entry name" value="DD-peptidase/beta-lactamase superfamily"/>
    <property type="match status" value="1"/>
</dbReference>
<keyword evidence="2" id="KW-0378">Hydrolase</keyword>
<organism evidence="2 3">
    <name type="scientific">Actinomadura yumaensis</name>
    <dbReference type="NCBI Taxonomy" id="111807"/>
    <lineage>
        <taxon>Bacteria</taxon>
        <taxon>Bacillati</taxon>
        <taxon>Actinomycetota</taxon>
        <taxon>Actinomycetes</taxon>
        <taxon>Streptosporangiales</taxon>
        <taxon>Thermomonosporaceae</taxon>
        <taxon>Actinomadura</taxon>
    </lineage>
</organism>
<dbReference type="Proteomes" id="UP001596380">
    <property type="component" value="Unassembled WGS sequence"/>
</dbReference>
<dbReference type="GO" id="GO:0016787">
    <property type="term" value="F:hydrolase activity"/>
    <property type="evidence" value="ECO:0007669"/>
    <property type="project" value="UniProtKB-KW"/>
</dbReference>
<proteinExistence type="predicted"/>
<reference evidence="3" key="1">
    <citation type="journal article" date="2019" name="Int. J. Syst. Evol. Microbiol.">
        <title>The Global Catalogue of Microorganisms (GCM) 10K type strain sequencing project: providing services to taxonomists for standard genome sequencing and annotation.</title>
        <authorList>
            <consortium name="The Broad Institute Genomics Platform"/>
            <consortium name="The Broad Institute Genome Sequencing Center for Infectious Disease"/>
            <person name="Wu L."/>
            <person name="Ma J."/>
        </authorList>
    </citation>
    <scope>NUCLEOTIDE SEQUENCE [LARGE SCALE GENOMIC DNA]</scope>
    <source>
        <strain evidence="3">JCM 3369</strain>
    </source>
</reference>
<evidence type="ECO:0000313" key="2">
    <source>
        <dbReference type="EMBL" id="MFC6883724.1"/>
    </source>
</evidence>
<dbReference type="PANTHER" id="PTHR43319:SF3">
    <property type="entry name" value="BETA-LACTAMASE-RELATED DOMAIN-CONTAINING PROTEIN"/>
    <property type="match status" value="1"/>
</dbReference>
<comment type="caution">
    <text evidence="2">The sequence shown here is derived from an EMBL/GenBank/DDBJ whole genome shotgun (WGS) entry which is preliminary data.</text>
</comment>
<keyword evidence="3" id="KW-1185">Reference proteome</keyword>
<feature type="domain" description="Beta-lactamase-related" evidence="1">
    <location>
        <begin position="9"/>
        <end position="354"/>
    </location>
</feature>
<protein>
    <submittedName>
        <fullName evidence="2">Serine hydrolase domain-containing protein</fullName>
    </submittedName>
</protein>
<dbReference type="SUPFAM" id="SSF56601">
    <property type="entry name" value="beta-lactamase/transpeptidase-like"/>
    <property type="match status" value="1"/>
</dbReference>
<dbReference type="RefSeq" id="WP_160826742.1">
    <property type="nucleotide sequence ID" value="NZ_JBHSXS010000021.1"/>
</dbReference>